<accession>A0A1W2AT52</accession>
<organism evidence="2 3">
    <name type="scientific">Desulfocicer vacuolatum DSM 3385</name>
    <dbReference type="NCBI Taxonomy" id="1121400"/>
    <lineage>
        <taxon>Bacteria</taxon>
        <taxon>Pseudomonadati</taxon>
        <taxon>Thermodesulfobacteriota</taxon>
        <taxon>Desulfobacteria</taxon>
        <taxon>Desulfobacterales</taxon>
        <taxon>Desulfobacteraceae</taxon>
        <taxon>Desulfocicer</taxon>
    </lineage>
</organism>
<name>A0A1W2AT52_9BACT</name>
<dbReference type="AlphaFoldDB" id="A0A1W2AT52"/>
<keyword evidence="1" id="KW-0812">Transmembrane</keyword>
<keyword evidence="1" id="KW-0472">Membrane</keyword>
<reference evidence="2 3" key="1">
    <citation type="submission" date="2017-04" db="EMBL/GenBank/DDBJ databases">
        <authorList>
            <person name="Afonso C.L."/>
            <person name="Miller P.J."/>
            <person name="Scott M.A."/>
            <person name="Spackman E."/>
            <person name="Goraichik I."/>
            <person name="Dimitrov K.M."/>
            <person name="Suarez D.L."/>
            <person name="Swayne D.E."/>
        </authorList>
    </citation>
    <scope>NUCLEOTIDE SEQUENCE [LARGE SCALE GENOMIC DNA]</scope>
    <source>
        <strain evidence="2 3">DSM 3385</strain>
    </source>
</reference>
<keyword evidence="3" id="KW-1185">Reference proteome</keyword>
<feature type="transmembrane region" description="Helical" evidence="1">
    <location>
        <begin position="43"/>
        <end position="62"/>
    </location>
</feature>
<keyword evidence="1" id="KW-1133">Transmembrane helix</keyword>
<evidence type="ECO:0000313" key="2">
    <source>
        <dbReference type="EMBL" id="SMC63700.1"/>
    </source>
</evidence>
<protein>
    <submittedName>
        <fullName evidence="2">Uncharacterized protein</fullName>
    </submittedName>
</protein>
<dbReference type="STRING" id="1121400.SAMN02746065_10669"/>
<evidence type="ECO:0000256" key="1">
    <source>
        <dbReference type="SAM" id="Phobius"/>
    </source>
</evidence>
<dbReference type="Proteomes" id="UP000192418">
    <property type="component" value="Unassembled WGS sequence"/>
</dbReference>
<dbReference type="EMBL" id="FWXY01000006">
    <property type="protein sequence ID" value="SMC63700.1"/>
    <property type="molecule type" value="Genomic_DNA"/>
</dbReference>
<proteinExistence type="predicted"/>
<evidence type="ECO:0000313" key="3">
    <source>
        <dbReference type="Proteomes" id="UP000192418"/>
    </source>
</evidence>
<sequence length="206" mass="23341">MNWKWKFNNQNKFNAQNRKVKNRSNEVHTKKVQTVKKIKRQNTCFIIMVVITSLFFFQPSILQADETASPSTGVSIPVLQSIHLSPGSFIFPDVSSTNLDKGFLEARDAATVTVSSNVAWQLTIQSEDPNMGKVKNNVKPLSDFLWKKSNDSHYTTISTDGKVVDSNSEYADQQKIKLDYKMLVGWTKDAPGTYGLNLRFRLSTLE</sequence>
<gene>
    <name evidence="2" type="ORF">SAMN02746065_10669</name>
</gene>